<comment type="caution">
    <text evidence="4">The sequence shown here is derived from an EMBL/GenBank/DDBJ whole genome shotgun (WGS) entry which is preliminary data.</text>
</comment>
<dbReference type="InterPro" id="IPR036291">
    <property type="entry name" value="NAD(P)-bd_dom_sf"/>
</dbReference>
<sequence length="253" mass="26315">MQGLTGKTALVTGGSKGVGLAIAQALARNGVNIALIIRSDSAAAENAVASLRALGVRACYRKADMTVRSEVVAALEAIGEELGSFQLLVNNAGSTAQAPLLALSDERWRQVVSANLDGTFVVCTEVARRMQHGSVIITIAGASAHRCYPGAGAYGPSKAAVVNLTQQMALEWAPLGIRVCGVSPGPIRPADSGWQQQEPELAEEVARLPLKRAGTPEEIAQTVCFLASDAASYITGQMLLVDGGGASTWYMTH</sequence>
<dbReference type="Pfam" id="PF13561">
    <property type="entry name" value="adh_short_C2"/>
    <property type="match status" value="1"/>
</dbReference>
<dbReference type="OrthoDB" id="9803628at2"/>
<evidence type="ECO:0000256" key="1">
    <source>
        <dbReference type="ARBA" id="ARBA00006484"/>
    </source>
</evidence>
<dbReference type="GO" id="GO:0016491">
    <property type="term" value="F:oxidoreductase activity"/>
    <property type="evidence" value="ECO:0007669"/>
    <property type="project" value="UniProtKB-KW"/>
</dbReference>
<evidence type="ECO:0000313" key="4">
    <source>
        <dbReference type="EMBL" id="KGT87396.1"/>
    </source>
</evidence>
<dbReference type="CDD" id="cd05233">
    <property type="entry name" value="SDR_c"/>
    <property type="match status" value="1"/>
</dbReference>
<dbReference type="PANTHER" id="PTHR43639:SF1">
    <property type="entry name" value="SHORT-CHAIN DEHYDROGENASE_REDUCTASE FAMILY PROTEIN"/>
    <property type="match status" value="1"/>
</dbReference>
<organism evidence="4 5">
    <name type="scientific">Erwinia typographi</name>
    <dbReference type="NCBI Taxonomy" id="371042"/>
    <lineage>
        <taxon>Bacteria</taxon>
        <taxon>Pseudomonadati</taxon>
        <taxon>Pseudomonadota</taxon>
        <taxon>Gammaproteobacteria</taxon>
        <taxon>Enterobacterales</taxon>
        <taxon>Erwiniaceae</taxon>
        <taxon>Erwinia</taxon>
    </lineage>
</organism>
<feature type="domain" description="Ketoreductase" evidence="3">
    <location>
        <begin position="7"/>
        <end position="185"/>
    </location>
</feature>
<dbReference type="FunFam" id="3.40.50.720:FF:000084">
    <property type="entry name" value="Short-chain dehydrogenase reductase"/>
    <property type="match status" value="1"/>
</dbReference>
<dbReference type="AlphaFoldDB" id="A0A0A3YPY6"/>
<accession>A0A0A3YPY6</accession>
<dbReference type="eggNOG" id="COG1028">
    <property type="taxonomic scope" value="Bacteria"/>
</dbReference>
<evidence type="ECO:0000313" key="5">
    <source>
        <dbReference type="Proteomes" id="UP000030351"/>
    </source>
</evidence>
<name>A0A0A3YPY6_9GAMM</name>
<dbReference type="Gene3D" id="3.40.50.720">
    <property type="entry name" value="NAD(P)-binding Rossmann-like Domain"/>
    <property type="match status" value="1"/>
</dbReference>
<dbReference type="EMBL" id="JRUQ01000075">
    <property type="protein sequence ID" value="KGT87396.1"/>
    <property type="molecule type" value="Genomic_DNA"/>
</dbReference>
<dbReference type="PRINTS" id="PR00081">
    <property type="entry name" value="GDHRDH"/>
</dbReference>
<protein>
    <submittedName>
        <fullName evidence="4">Short-chain dehydrogenase</fullName>
    </submittedName>
</protein>
<keyword evidence="2" id="KW-0560">Oxidoreductase</keyword>
<dbReference type="InterPro" id="IPR002347">
    <property type="entry name" value="SDR_fam"/>
</dbReference>
<reference evidence="4 5" key="1">
    <citation type="submission" date="2014-10" db="EMBL/GenBank/DDBJ databases">
        <title>Genome sequence of Erwinia typographi M043b.</title>
        <authorList>
            <person name="Chan K.-G."/>
            <person name="Tan W.-S."/>
        </authorList>
    </citation>
    <scope>NUCLEOTIDE SEQUENCE [LARGE SCALE GENOMIC DNA]</scope>
    <source>
        <strain evidence="4 5">M043b</strain>
    </source>
</reference>
<dbReference type="Proteomes" id="UP000030351">
    <property type="component" value="Unassembled WGS sequence"/>
</dbReference>
<dbReference type="PANTHER" id="PTHR43639">
    <property type="entry name" value="OXIDOREDUCTASE, SHORT-CHAIN DEHYDROGENASE/REDUCTASE FAMILY (AFU_ORTHOLOGUE AFUA_5G02870)"/>
    <property type="match status" value="1"/>
</dbReference>
<dbReference type="STRING" id="371042.NG99_23465"/>
<keyword evidence="5" id="KW-1185">Reference proteome</keyword>
<dbReference type="PRINTS" id="PR00080">
    <property type="entry name" value="SDRFAMILY"/>
</dbReference>
<dbReference type="InterPro" id="IPR057326">
    <property type="entry name" value="KR_dom"/>
</dbReference>
<dbReference type="SUPFAM" id="SSF51735">
    <property type="entry name" value="NAD(P)-binding Rossmann-fold domains"/>
    <property type="match status" value="1"/>
</dbReference>
<evidence type="ECO:0000256" key="2">
    <source>
        <dbReference type="ARBA" id="ARBA00023002"/>
    </source>
</evidence>
<gene>
    <name evidence="4" type="ORF">NG99_23465</name>
</gene>
<comment type="similarity">
    <text evidence="1">Belongs to the short-chain dehydrogenases/reductases (SDR) family.</text>
</comment>
<evidence type="ECO:0000259" key="3">
    <source>
        <dbReference type="SMART" id="SM00822"/>
    </source>
</evidence>
<proteinExistence type="inferred from homology"/>
<dbReference type="RefSeq" id="WP_034898406.1">
    <property type="nucleotide sequence ID" value="NZ_JRUQ01000075.1"/>
</dbReference>
<dbReference type="SMART" id="SM00822">
    <property type="entry name" value="PKS_KR"/>
    <property type="match status" value="1"/>
</dbReference>